<dbReference type="EMBL" id="MU630689">
    <property type="protein sequence ID" value="KAJ1253788.1"/>
    <property type="molecule type" value="Genomic_DNA"/>
</dbReference>
<organism evidence="1 2">
    <name type="scientific">Paspalum vaginatum</name>
    <name type="common">seashore paspalum</name>
    <dbReference type="NCBI Taxonomy" id="158149"/>
    <lineage>
        <taxon>Eukaryota</taxon>
        <taxon>Viridiplantae</taxon>
        <taxon>Streptophyta</taxon>
        <taxon>Embryophyta</taxon>
        <taxon>Tracheophyta</taxon>
        <taxon>Spermatophyta</taxon>
        <taxon>Magnoliopsida</taxon>
        <taxon>Liliopsida</taxon>
        <taxon>Poales</taxon>
        <taxon>Poaceae</taxon>
        <taxon>PACMAD clade</taxon>
        <taxon>Panicoideae</taxon>
        <taxon>Andropogonodae</taxon>
        <taxon>Paspaleae</taxon>
        <taxon>Paspalinae</taxon>
        <taxon>Paspalum</taxon>
    </lineage>
</organism>
<keyword evidence="2" id="KW-1185">Reference proteome</keyword>
<reference evidence="1 2" key="1">
    <citation type="submission" date="2022-10" db="EMBL/GenBank/DDBJ databases">
        <title>WGS assembly of Paspalum vaginatum 540-79.</title>
        <authorList>
            <person name="Sun G."/>
            <person name="Wase N."/>
            <person name="Shu S."/>
            <person name="Jenkins J."/>
            <person name="Zhou B."/>
            <person name="Torres-Rodriguez J."/>
            <person name="Chen C."/>
            <person name="Sandor L."/>
            <person name="Plott C."/>
            <person name="Yoshinga Y."/>
            <person name="Daum C."/>
            <person name="Qi P."/>
            <person name="Barry K."/>
            <person name="Lipzen A."/>
            <person name="Berry L."/>
            <person name="Pedersen C."/>
            <person name="Gottilla T."/>
            <person name="Foltz A."/>
            <person name="Yu H."/>
            <person name="O'Malley R."/>
            <person name="Zhang C."/>
            <person name="Devos K."/>
            <person name="Sigmon B."/>
            <person name="Yu B."/>
            <person name="Obata T."/>
            <person name="Schmutz J."/>
            <person name="Schnable J."/>
        </authorList>
    </citation>
    <scope>NUCLEOTIDE SEQUENCE [LARGE SCALE GENOMIC DNA]</scope>
    <source>
        <strain evidence="2">cv. 540-79</strain>
    </source>
</reference>
<gene>
    <name evidence="1" type="ORF">BS78_K186400</name>
</gene>
<accession>A0A9W7X808</accession>
<protein>
    <submittedName>
        <fullName evidence="1">Uncharacterized protein</fullName>
    </submittedName>
</protein>
<sequence>MQEFRINRVKILQKNIERKQKFLHFKWSLSSFRGRERAPTHHFAGPQVRLAPPATPAAVAFLLARRDSPADVYSSPRLRLCLLLQISR</sequence>
<proteinExistence type="predicted"/>
<comment type="caution">
    <text evidence="1">The sequence shown here is derived from an EMBL/GenBank/DDBJ whole genome shotgun (WGS) entry which is preliminary data.</text>
</comment>
<dbReference type="Proteomes" id="UP001164776">
    <property type="component" value="Unassembled WGS sequence"/>
</dbReference>
<dbReference type="AlphaFoldDB" id="A0A9W7X808"/>
<evidence type="ECO:0000313" key="2">
    <source>
        <dbReference type="Proteomes" id="UP001164776"/>
    </source>
</evidence>
<name>A0A9W7X808_9POAL</name>
<evidence type="ECO:0000313" key="1">
    <source>
        <dbReference type="EMBL" id="KAJ1253788.1"/>
    </source>
</evidence>